<evidence type="ECO:0000313" key="2">
    <source>
        <dbReference type="Proteomes" id="UP000078468"/>
    </source>
</evidence>
<sequence>MNHVPQTETAHLSDADLDQVSGGTIALGAALLASDGGFGAGLHAEAGCIGLTTGVGASAIHGDAHTTVA</sequence>
<dbReference type="AlphaFoldDB" id="A0A191UX07"/>
<proteinExistence type="predicted"/>
<dbReference type="KEGG" id="spav:Spa2297_09380"/>
<name>A0A191UX07_9ACTN</name>
<gene>
    <name evidence="1" type="ORF">Spa2297_09380</name>
</gene>
<evidence type="ECO:0000313" key="1">
    <source>
        <dbReference type="EMBL" id="ANJ07200.1"/>
    </source>
</evidence>
<reference evidence="1 2" key="1">
    <citation type="submission" date="2016-05" db="EMBL/GenBank/DDBJ databases">
        <title>Non-Contiguous Finished Genome Sequence of Streptomyces parvulus 2297 Integrated Site-Specifically with Actinophage R4.</title>
        <authorList>
            <person name="Nishizawa T."/>
            <person name="Miura T."/>
            <person name="Harada C."/>
            <person name="Guo Y."/>
            <person name="Narisawa K."/>
            <person name="Ohta H."/>
            <person name="Takahashi H."/>
            <person name="Shirai M."/>
        </authorList>
    </citation>
    <scope>NUCLEOTIDE SEQUENCE [LARGE SCALE GENOMIC DNA]</scope>
    <source>
        <strain evidence="1 2">2297</strain>
    </source>
</reference>
<organism evidence="1 2">
    <name type="scientific">Streptomyces parvulus</name>
    <dbReference type="NCBI Taxonomy" id="146923"/>
    <lineage>
        <taxon>Bacteria</taxon>
        <taxon>Bacillati</taxon>
        <taxon>Actinomycetota</taxon>
        <taxon>Actinomycetes</taxon>
        <taxon>Kitasatosporales</taxon>
        <taxon>Streptomycetaceae</taxon>
        <taxon>Streptomyces</taxon>
    </lineage>
</organism>
<dbReference type="RefSeq" id="WP_064727584.1">
    <property type="nucleotide sequence ID" value="NZ_BMRX01000006.1"/>
</dbReference>
<accession>A0A191UX07</accession>
<dbReference type="EMBL" id="CP015866">
    <property type="protein sequence ID" value="ANJ07200.1"/>
    <property type="molecule type" value="Genomic_DNA"/>
</dbReference>
<dbReference type="Proteomes" id="UP000078468">
    <property type="component" value="Chromosome"/>
</dbReference>
<dbReference type="GeneID" id="91305101"/>
<protein>
    <submittedName>
        <fullName evidence="1">Uncharacterized protein</fullName>
    </submittedName>
</protein>